<keyword evidence="2" id="KW-1185">Reference proteome</keyword>
<organism evidence="1 2">
    <name type="scientific">Candidatus Nanogingivalis gingivitcus</name>
    <dbReference type="NCBI Taxonomy" id="2171992"/>
    <lineage>
        <taxon>Bacteria</taxon>
        <taxon>Candidatus Saccharimonadota</taxon>
        <taxon>Candidatus Nanosyncoccalia</taxon>
        <taxon>Candidatus Nanogingivales</taxon>
        <taxon>Candidatus Nanogingivalaceae</taxon>
        <taxon>Candidatus Nanogingivalis</taxon>
    </lineage>
</organism>
<proteinExistence type="predicted"/>
<gene>
    <name evidence="1" type="ORF">G6CMJM_00070</name>
</gene>
<evidence type="ECO:0000313" key="2">
    <source>
        <dbReference type="Proteomes" id="UP001190925"/>
    </source>
</evidence>
<comment type="caution">
    <text evidence="1">The sequence shown here is derived from an EMBL/GenBank/DDBJ whole genome shotgun (WGS) entry which is preliminary data.</text>
</comment>
<reference evidence="1 2" key="1">
    <citation type="journal article" date="2018" name="bioRxiv">
        <title>Evidence of independent acquisition and adaption of ultra-small bacteria to human hosts across the highly diverse yet reduced genomes of the phylum Saccharibacteria.</title>
        <authorList>
            <person name="McLean J.S."/>
            <person name="Bor B."/>
            <person name="To T.T."/>
            <person name="Liu Q."/>
            <person name="Kearns K.A."/>
            <person name="Solden L.M."/>
            <person name="Wrighton K.C."/>
            <person name="He X."/>
            <person name="Shi W."/>
        </authorList>
    </citation>
    <scope>NUCLEOTIDE SEQUENCE [LARGE SCALE GENOMIC DNA]</scope>
    <source>
        <strain evidence="1 2">TM7_CMJM_G6_1_HOT_870</strain>
    </source>
</reference>
<sequence>MVAIVLILIIFCLLFIFRKNTAFLNLAVLSSMAIDQYWNNDITEFVISLLGSILNKEKISFIISIIF</sequence>
<dbReference type="EMBL" id="PRLK01000001">
    <property type="protein sequence ID" value="RYC72966.1"/>
    <property type="molecule type" value="Genomic_DNA"/>
</dbReference>
<dbReference type="Proteomes" id="UP001190925">
    <property type="component" value="Unassembled WGS sequence"/>
</dbReference>
<name>A0ABY0FJG4_9BACT</name>
<reference evidence="1 2" key="2">
    <citation type="journal article" date="2020" name="Cell Rep.">
        <title>Acquisition and Adaptation of Ultra-small Parasitic Reduced Genome Bacteria to Mammalian Hosts.</title>
        <authorList>
            <person name="McLean J.S."/>
            <person name="Bor B."/>
            <person name="Kerns K.A."/>
            <person name="Liu Q."/>
            <person name="To T.T."/>
            <person name="Solden L."/>
            <person name="Hendrickson E.L."/>
            <person name="Wrighton K."/>
            <person name="Shi W."/>
            <person name="He X."/>
        </authorList>
    </citation>
    <scope>NUCLEOTIDE SEQUENCE [LARGE SCALE GENOMIC DNA]</scope>
    <source>
        <strain evidence="1 2">TM7_CMJM_G6_1_HOT_870</strain>
    </source>
</reference>
<accession>A0ABY0FJG4</accession>
<protein>
    <submittedName>
        <fullName evidence="1">Uncharacterized protein</fullName>
    </submittedName>
</protein>
<evidence type="ECO:0000313" key="1">
    <source>
        <dbReference type="EMBL" id="RYC72966.1"/>
    </source>
</evidence>